<reference evidence="2" key="2">
    <citation type="submission" date="2005-04" db="EMBL/GenBank/DDBJ databases">
        <authorList>
            <person name="Buell C.R."/>
            <person name="Wing R.A."/>
            <person name="McCombie W.A."/>
            <person name="Ouyang S."/>
        </authorList>
    </citation>
    <scope>NUCLEOTIDE SEQUENCE</scope>
</reference>
<proteinExistence type="predicted"/>
<organism evidence="2">
    <name type="scientific">Oryza sativa subsp. japonica</name>
    <name type="common">Rice</name>
    <dbReference type="NCBI Taxonomy" id="39947"/>
    <lineage>
        <taxon>Eukaryota</taxon>
        <taxon>Viridiplantae</taxon>
        <taxon>Streptophyta</taxon>
        <taxon>Embryophyta</taxon>
        <taxon>Tracheophyta</taxon>
        <taxon>Spermatophyta</taxon>
        <taxon>Magnoliopsida</taxon>
        <taxon>Liliopsida</taxon>
        <taxon>Poales</taxon>
        <taxon>Poaceae</taxon>
        <taxon>BOP clade</taxon>
        <taxon>Oryzoideae</taxon>
        <taxon>Oryzeae</taxon>
        <taxon>Oryzinae</taxon>
        <taxon>Oryza</taxon>
        <taxon>Oryza sativa</taxon>
    </lineage>
</organism>
<sequence>MAGVSDSYNGSPLGLPHVDPAIGSSGRPTAALPSLPFQRGSGSRQHDGGRHGLRNMRGRQRQCGFGLHARGFAAGDDGWYGTADSGDGRGRSASDDGGGNRLGCRKC</sequence>
<gene>
    <name evidence="2" type="ordered locus">LOC_Os12g11060</name>
</gene>
<accession>Q2QW00</accession>
<protein>
    <submittedName>
        <fullName evidence="2">Uncharacterized protein</fullName>
    </submittedName>
</protein>
<feature type="region of interest" description="Disordered" evidence="1">
    <location>
        <begin position="1"/>
        <end position="60"/>
    </location>
</feature>
<reference evidence="2" key="3">
    <citation type="submission" date="2006-01" db="EMBL/GenBank/DDBJ databases">
        <authorList>
            <person name="Buell R."/>
        </authorList>
    </citation>
    <scope>NUCLEOTIDE SEQUENCE</scope>
</reference>
<name>Q2QW00_ORYSJ</name>
<feature type="compositionally biased region" description="Basic residues" evidence="1">
    <location>
        <begin position="51"/>
        <end position="60"/>
    </location>
</feature>
<feature type="compositionally biased region" description="Polar residues" evidence="1">
    <location>
        <begin position="1"/>
        <end position="10"/>
    </location>
</feature>
<reference evidence="2" key="1">
    <citation type="journal article" date="2005" name="BMC Biol.">
        <title>The sequence of rice chromosomes 11 and 12, rich in disease resistance genes and recent gene duplications.</title>
        <authorList>
            <consortium name="The rice chromosomes 11 and 12 sequencing consortia"/>
        </authorList>
    </citation>
    <scope>NUCLEOTIDE SEQUENCE [LARGE SCALE GENOMIC DNA]</scope>
</reference>
<evidence type="ECO:0000313" key="2">
    <source>
        <dbReference type="EMBL" id="ABA96735.1"/>
    </source>
</evidence>
<dbReference type="AlphaFoldDB" id="Q2QW00"/>
<dbReference type="EMBL" id="DP000011">
    <property type="protein sequence ID" value="ABA96735.1"/>
    <property type="molecule type" value="Genomic_DNA"/>
</dbReference>
<evidence type="ECO:0000256" key="1">
    <source>
        <dbReference type="SAM" id="MobiDB-lite"/>
    </source>
</evidence>
<feature type="region of interest" description="Disordered" evidence="1">
    <location>
        <begin position="78"/>
        <end position="107"/>
    </location>
</feature>